<evidence type="ECO:0000313" key="14">
    <source>
        <dbReference type="Proteomes" id="UP000198992"/>
    </source>
</evidence>
<dbReference type="InterPro" id="IPR033708">
    <property type="entry name" value="Anticodon_Ile_BEm"/>
</dbReference>
<name>A0A1H5FPS8_9BRAD</name>
<dbReference type="InterPro" id="IPR002301">
    <property type="entry name" value="Ile-tRNA-ligase"/>
</dbReference>
<dbReference type="SUPFAM" id="SSF50677">
    <property type="entry name" value="ValRS/IleRS/LeuRS editing domain"/>
    <property type="match status" value="1"/>
</dbReference>
<evidence type="ECO:0000313" key="13">
    <source>
        <dbReference type="EMBL" id="SEE05389.1"/>
    </source>
</evidence>
<dbReference type="GO" id="GO:0002161">
    <property type="term" value="F:aminoacyl-tRNA deacylase activity"/>
    <property type="evidence" value="ECO:0007669"/>
    <property type="project" value="InterPro"/>
</dbReference>
<comment type="function">
    <text evidence="8 10">Catalyzes the attachment of isoleucine to tRNA(Ile). As IleRS can inadvertently accommodate and process structurally similar amino acids such as valine, to avoid such errors it has two additional distinct tRNA(Ile)-dependent editing activities. One activity is designated as 'pretransfer' editing and involves the hydrolysis of activated Val-AMP. The other activity is designated 'posttransfer' editing and involves deacylation of mischarged Val-tRNA(Ile).</text>
</comment>
<dbReference type="InterPro" id="IPR023585">
    <property type="entry name" value="Ile-tRNA-ligase_type1"/>
</dbReference>
<evidence type="ECO:0000259" key="12">
    <source>
        <dbReference type="Pfam" id="PF08264"/>
    </source>
</evidence>
<accession>A0A1H5FPS8</accession>
<keyword evidence="3 10" id="KW-0436">Ligase</keyword>
<keyword evidence="7 10" id="KW-0030">Aminoacyl-tRNA synthetase</keyword>
<evidence type="ECO:0000256" key="1">
    <source>
        <dbReference type="ARBA" id="ARBA00006887"/>
    </source>
</evidence>
<dbReference type="EC" id="6.1.1.5" evidence="10"/>
<dbReference type="RefSeq" id="WP_092124090.1">
    <property type="nucleotide sequence ID" value="NZ_FNTH01000001.1"/>
</dbReference>
<evidence type="ECO:0000256" key="9">
    <source>
        <dbReference type="ARBA" id="ARBA00048359"/>
    </source>
</evidence>
<evidence type="ECO:0000256" key="7">
    <source>
        <dbReference type="ARBA" id="ARBA00023146"/>
    </source>
</evidence>
<dbReference type="InterPro" id="IPR014729">
    <property type="entry name" value="Rossmann-like_a/b/a_fold"/>
</dbReference>
<comment type="subunit">
    <text evidence="10">Monomer.</text>
</comment>
<dbReference type="InterPro" id="IPR001412">
    <property type="entry name" value="aa-tRNA-synth_I_CS"/>
</dbReference>
<dbReference type="Gene3D" id="3.90.740.10">
    <property type="entry name" value="Valyl/Leucyl/Isoleucyl-tRNA synthetase, editing domain"/>
    <property type="match status" value="1"/>
</dbReference>
<proteinExistence type="inferred from homology"/>
<dbReference type="GO" id="GO:0005829">
    <property type="term" value="C:cytosol"/>
    <property type="evidence" value="ECO:0007669"/>
    <property type="project" value="TreeGrafter"/>
</dbReference>
<dbReference type="InterPro" id="IPR009008">
    <property type="entry name" value="Val/Leu/Ile-tRNA-synth_edit"/>
</dbReference>
<dbReference type="GO" id="GO:0006428">
    <property type="term" value="P:isoleucyl-tRNA aminoacylation"/>
    <property type="evidence" value="ECO:0007669"/>
    <property type="project" value="UniProtKB-UniRule"/>
</dbReference>
<feature type="binding site" evidence="10">
    <location>
        <position position="676"/>
    </location>
    <ligand>
        <name>ATP</name>
        <dbReference type="ChEBI" id="CHEBI:30616"/>
    </ligand>
</feature>
<dbReference type="PANTHER" id="PTHR42765:SF1">
    <property type="entry name" value="ISOLEUCINE--TRNA LIGASE, MITOCHONDRIAL"/>
    <property type="match status" value="1"/>
</dbReference>
<dbReference type="SUPFAM" id="SSF47323">
    <property type="entry name" value="Anticodon-binding domain of a subclass of class I aminoacyl-tRNA synthetases"/>
    <property type="match status" value="1"/>
</dbReference>
<dbReference type="FunFam" id="3.90.740.10:FF:000022">
    <property type="entry name" value="Isoleucine--tRNA ligase"/>
    <property type="match status" value="1"/>
</dbReference>
<evidence type="ECO:0000259" key="11">
    <source>
        <dbReference type="Pfam" id="PF00133"/>
    </source>
</evidence>
<dbReference type="Pfam" id="PF08264">
    <property type="entry name" value="Anticodon_1"/>
    <property type="match status" value="1"/>
</dbReference>
<dbReference type="Gene3D" id="3.40.50.620">
    <property type="entry name" value="HUPs"/>
    <property type="match status" value="2"/>
</dbReference>
<keyword evidence="6 10" id="KW-0648">Protein biosynthesis</keyword>
<organism evidence="13 14">
    <name type="scientific">Bradyrhizobium erythrophlei</name>
    <dbReference type="NCBI Taxonomy" id="1437360"/>
    <lineage>
        <taxon>Bacteria</taxon>
        <taxon>Pseudomonadati</taxon>
        <taxon>Pseudomonadota</taxon>
        <taxon>Alphaproteobacteria</taxon>
        <taxon>Hyphomicrobiales</taxon>
        <taxon>Nitrobacteraceae</taxon>
        <taxon>Bradyrhizobium</taxon>
    </lineage>
</organism>
<feature type="short sequence motif" description="'KMSKS' region" evidence="10">
    <location>
        <begin position="673"/>
        <end position="677"/>
    </location>
</feature>
<feature type="domain" description="Aminoacyl-tRNA synthetase class Ia" evidence="11">
    <location>
        <begin position="42"/>
        <end position="711"/>
    </location>
</feature>
<evidence type="ECO:0000256" key="2">
    <source>
        <dbReference type="ARBA" id="ARBA00022490"/>
    </source>
</evidence>
<dbReference type="EMBL" id="FNTH01000001">
    <property type="protein sequence ID" value="SEE05389.1"/>
    <property type="molecule type" value="Genomic_DNA"/>
</dbReference>
<evidence type="ECO:0000256" key="10">
    <source>
        <dbReference type="HAMAP-Rule" id="MF_02002"/>
    </source>
</evidence>
<comment type="catalytic activity">
    <reaction evidence="9 10">
        <text>tRNA(Ile) + L-isoleucine + ATP = L-isoleucyl-tRNA(Ile) + AMP + diphosphate</text>
        <dbReference type="Rhea" id="RHEA:11060"/>
        <dbReference type="Rhea" id="RHEA-COMP:9666"/>
        <dbReference type="Rhea" id="RHEA-COMP:9695"/>
        <dbReference type="ChEBI" id="CHEBI:30616"/>
        <dbReference type="ChEBI" id="CHEBI:33019"/>
        <dbReference type="ChEBI" id="CHEBI:58045"/>
        <dbReference type="ChEBI" id="CHEBI:78442"/>
        <dbReference type="ChEBI" id="CHEBI:78528"/>
        <dbReference type="ChEBI" id="CHEBI:456215"/>
        <dbReference type="EC" id="6.1.1.5"/>
    </reaction>
</comment>
<dbReference type="AlphaFoldDB" id="A0A1H5FPS8"/>
<comment type="domain">
    <text evidence="10">IleRS has two distinct active sites: one for aminoacylation and one for editing. The misactivated valine is translocated from the active site to the editing site, which sterically excludes the correctly activated isoleucine. The single editing site contains two valyl binding pockets, one specific for each substrate (Val-AMP or Val-tRNA(Ile)).</text>
</comment>
<dbReference type="PROSITE" id="PS00178">
    <property type="entry name" value="AA_TRNA_LIGASE_I"/>
    <property type="match status" value="1"/>
</dbReference>
<dbReference type="GO" id="GO:0000049">
    <property type="term" value="F:tRNA binding"/>
    <property type="evidence" value="ECO:0007669"/>
    <property type="project" value="InterPro"/>
</dbReference>
<dbReference type="InterPro" id="IPR002300">
    <property type="entry name" value="aa-tRNA-synth_Ia"/>
</dbReference>
<comment type="subcellular location">
    <subcellularLocation>
        <location evidence="10">Cytoplasm</location>
    </subcellularLocation>
</comment>
<comment type="similarity">
    <text evidence="1 10">Belongs to the class-I aminoacyl-tRNA synthetase family. IleS type 1 subfamily.</text>
</comment>
<dbReference type="FunFam" id="3.40.50.620:FF:000042">
    <property type="entry name" value="Isoleucine--tRNA ligase"/>
    <property type="match status" value="1"/>
</dbReference>
<dbReference type="Pfam" id="PF00133">
    <property type="entry name" value="tRNA-synt_1"/>
    <property type="match status" value="1"/>
</dbReference>
<keyword evidence="2 10" id="KW-0963">Cytoplasm</keyword>
<keyword evidence="4 10" id="KW-0547">Nucleotide-binding</keyword>
<evidence type="ECO:0000256" key="5">
    <source>
        <dbReference type="ARBA" id="ARBA00022840"/>
    </source>
</evidence>
<dbReference type="InterPro" id="IPR013155">
    <property type="entry name" value="M/V/L/I-tRNA-synth_anticd-bd"/>
</dbReference>
<evidence type="ECO:0000256" key="6">
    <source>
        <dbReference type="ARBA" id="ARBA00022917"/>
    </source>
</evidence>
<dbReference type="CDD" id="cd07960">
    <property type="entry name" value="Anticodon_Ia_Ile_BEm"/>
    <property type="match status" value="1"/>
</dbReference>
<feature type="binding site" evidence="10">
    <location>
        <position position="632"/>
    </location>
    <ligand>
        <name>L-isoleucyl-5'-AMP</name>
        <dbReference type="ChEBI" id="CHEBI:178002"/>
    </ligand>
</feature>
<dbReference type="InterPro" id="IPR050081">
    <property type="entry name" value="Ile-tRNA_ligase"/>
</dbReference>
<keyword evidence="5 10" id="KW-0067">ATP-binding</keyword>
<evidence type="ECO:0000256" key="3">
    <source>
        <dbReference type="ARBA" id="ARBA00022598"/>
    </source>
</evidence>
<dbReference type="PRINTS" id="PR00984">
    <property type="entry name" value="TRNASYNTHILE"/>
</dbReference>
<feature type="domain" description="Methionyl/Valyl/Leucyl/Isoleucyl-tRNA synthetase anticodon-binding" evidence="12">
    <location>
        <begin position="756"/>
        <end position="907"/>
    </location>
</feature>
<dbReference type="Gene3D" id="1.10.730.20">
    <property type="match status" value="1"/>
</dbReference>
<dbReference type="GO" id="GO:0004822">
    <property type="term" value="F:isoleucine-tRNA ligase activity"/>
    <property type="evidence" value="ECO:0007669"/>
    <property type="project" value="UniProtKB-UniRule"/>
</dbReference>
<dbReference type="InterPro" id="IPR009080">
    <property type="entry name" value="tRNAsynth_Ia_anticodon-bd"/>
</dbReference>
<dbReference type="PANTHER" id="PTHR42765">
    <property type="entry name" value="SOLEUCYL-TRNA SYNTHETASE"/>
    <property type="match status" value="1"/>
</dbReference>
<dbReference type="OrthoDB" id="9810365at2"/>
<evidence type="ECO:0000256" key="4">
    <source>
        <dbReference type="ARBA" id="ARBA00022741"/>
    </source>
</evidence>
<gene>
    <name evidence="10" type="primary">ileS</name>
    <name evidence="13" type="ORF">SAMN05444164_6743</name>
</gene>
<sequence>MSDKPQKTDAQKTDVRDYSKTLYLPQTEFPMRAGLPQREPEILKYWNDIGLYDKLRREAEGRAKFVLHDGPPYANGNIHIGHALNKILKDVVTKSQQMLGFDSNYVPGWDCHGLPIEWKIEEENYRSKGKQKPDFRDSAAMVAFRRECRAYATHWINVQREEFKRLGIIGDWDHPYETMSYPAEAQIARELMKFAANGTLYRGSKPVMWSVVEKTALAEAEVEYEDHTSDMVWVKFPVTSPAHGALANASVVIWTTTPWTLPGNRAISFSPKIAYGLYKVTDAPADNWAKTGDLLILADALAAEVFKQARVTSYEKVRDIPGDTLDAVECAHPLRGFGGGYEFTVPLLAGEHVTDDTGTGFVHTAPSHGREDFDVWTANTRELDARGIPTAIPYTVDENGAYTAQAPGFTGKRVLNDKGDKGDANEAVIKALIEAGKLLARGRLKHQYPHSWRSKKPVIFRNTPQWFIAMDKPIAEDGHAKKGDTLRARALQAISVTQWVPPAGENRINGMIANRPDWVISRQRAWGVPIAVFVRENSDGSAEILQDEVVNQRITEAFMEEGADAWYMDGARERFLGSRASENWKKVDDICDVWFDSGSTHAFVLEDRQNFPQLGNIVRKIDGGNDTVMYLEGSDQHRGWFHSSLLESAGTRGRAPYDIVLTHGFTLDENGRKMSKSLGNTVEPQKVIKDSGADILRLWVCATDYADDQRIGPEILKNTIETYRKLRNSIRWMLGTLHHFKPSEKVAFAEMPELERLMLHELAVHTETIRKAYAAFDYKTVVASLAAFMNSELSAFYFDIRKDTLYCDPPSSVARKAALTTIDLLCDAILKWLAPILSFTTDEAWRMYRPNAEPSVHLTLFPEGLEQFRDDALAAKWETIRNVRRVVTGALELERAAKRIGSSLEASPVIYIADRQMLATLFDIDLAEVCITSNYEVREGEAPANAFRLDAVPGVAVVVEKAVGTKCARSWKILPTIGEDTEYPDVSPRDAQALREWKALGVTA</sequence>
<dbReference type="GO" id="GO:0005524">
    <property type="term" value="F:ATP binding"/>
    <property type="evidence" value="ECO:0007669"/>
    <property type="project" value="UniProtKB-UniRule"/>
</dbReference>
<comment type="caution">
    <text evidence="10">Lacks conserved residue(s) required for the propagation of feature annotation.</text>
</comment>
<feature type="short sequence motif" description="'HIGH' region" evidence="10">
    <location>
        <begin position="72"/>
        <end position="82"/>
    </location>
</feature>
<dbReference type="Proteomes" id="UP000198992">
    <property type="component" value="Unassembled WGS sequence"/>
</dbReference>
<dbReference type="NCBIfam" id="TIGR00392">
    <property type="entry name" value="ileS"/>
    <property type="match status" value="1"/>
</dbReference>
<protein>
    <recommendedName>
        <fullName evidence="10">Isoleucine--tRNA ligase</fullName>
        <ecNumber evidence="10">6.1.1.5</ecNumber>
    </recommendedName>
    <alternativeName>
        <fullName evidence="10">Isoleucyl-tRNA synthetase</fullName>
        <shortName evidence="10">IleRS</shortName>
    </alternativeName>
</protein>
<dbReference type="SUPFAM" id="SSF52374">
    <property type="entry name" value="Nucleotidylyl transferase"/>
    <property type="match status" value="1"/>
</dbReference>
<reference evidence="13 14" key="1">
    <citation type="submission" date="2016-10" db="EMBL/GenBank/DDBJ databases">
        <authorList>
            <person name="de Groot N.N."/>
        </authorList>
    </citation>
    <scope>NUCLEOTIDE SEQUENCE [LARGE SCALE GENOMIC DNA]</scope>
    <source>
        <strain evidence="13 14">MT12</strain>
    </source>
</reference>
<dbReference type="HAMAP" id="MF_02002">
    <property type="entry name" value="Ile_tRNA_synth_type1"/>
    <property type="match status" value="1"/>
</dbReference>
<evidence type="ECO:0000256" key="8">
    <source>
        <dbReference type="ARBA" id="ARBA00025217"/>
    </source>
</evidence>